<gene>
    <name evidence="1" type="ORF">GH723_11345</name>
</gene>
<accession>A0A5Q2RM46</accession>
<name>A0A5Q2RM46_9ACTN</name>
<dbReference type="Proteomes" id="UP000334019">
    <property type="component" value="Chromosome"/>
</dbReference>
<evidence type="ECO:0000313" key="1">
    <source>
        <dbReference type="EMBL" id="QGG95641.1"/>
    </source>
</evidence>
<organism evidence="1 2">
    <name type="scientific">Actinomarinicola tropica</name>
    <dbReference type="NCBI Taxonomy" id="2789776"/>
    <lineage>
        <taxon>Bacteria</taxon>
        <taxon>Bacillati</taxon>
        <taxon>Actinomycetota</taxon>
        <taxon>Acidimicrobiia</taxon>
        <taxon>Acidimicrobiales</taxon>
        <taxon>Iamiaceae</taxon>
        <taxon>Actinomarinicola</taxon>
    </lineage>
</organism>
<evidence type="ECO:0000313" key="2">
    <source>
        <dbReference type="Proteomes" id="UP000334019"/>
    </source>
</evidence>
<dbReference type="KEGG" id="atq:GH723_11345"/>
<keyword evidence="2" id="KW-1185">Reference proteome</keyword>
<protein>
    <recommendedName>
        <fullName evidence="3">DUF559 domain-containing protein</fullName>
    </recommendedName>
</protein>
<reference evidence="1 2" key="1">
    <citation type="submission" date="2019-11" db="EMBL/GenBank/DDBJ databases">
        <authorList>
            <person name="He Y."/>
        </authorList>
    </citation>
    <scope>NUCLEOTIDE SEQUENCE [LARGE SCALE GENOMIC DNA]</scope>
    <source>
        <strain evidence="1 2">SCSIO 58843</strain>
    </source>
</reference>
<sequence length="95" mass="10781">MVPRPEKQVRIVCADGVPVTADHGWPEHRVLLEVVGVDHLTNEDLMHTDLHRRNQIELAGYRLLVYSGRMLAARPDQFVLDVSRMLRAAGWDGTL</sequence>
<dbReference type="RefSeq" id="WP_153759748.1">
    <property type="nucleotide sequence ID" value="NZ_CP045851.1"/>
</dbReference>
<dbReference type="EMBL" id="CP045851">
    <property type="protein sequence ID" value="QGG95641.1"/>
    <property type="molecule type" value="Genomic_DNA"/>
</dbReference>
<dbReference type="AlphaFoldDB" id="A0A5Q2RM46"/>
<proteinExistence type="predicted"/>
<evidence type="ECO:0008006" key="3">
    <source>
        <dbReference type="Google" id="ProtNLM"/>
    </source>
</evidence>